<feature type="binding site" description="axial binding residue" evidence="8">
    <location>
        <position position="447"/>
    </location>
    <ligand>
        <name>heme</name>
        <dbReference type="ChEBI" id="CHEBI:30413"/>
    </ligand>
    <ligandPart>
        <name>Fe</name>
        <dbReference type="ChEBI" id="CHEBI:18248"/>
    </ligandPart>
</feature>
<keyword evidence="10" id="KW-0812">Transmembrane</keyword>
<name>A0A0A7ACG7_9GENT</name>
<evidence type="ECO:0000256" key="3">
    <source>
        <dbReference type="ARBA" id="ARBA00022617"/>
    </source>
</evidence>
<dbReference type="GO" id="GO:0020037">
    <property type="term" value="F:heme binding"/>
    <property type="evidence" value="ECO:0007669"/>
    <property type="project" value="InterPro"/>
</dbReference>
<dbReference type="PRINTS" id="PR00463">
    <property type="entry name" value="EP450I"/>
</dbReference>
<evidence type="ECO:0000256" key="2">
    <source>
        <dbReference type="ARBA" id="ARBA00010617"/>
    </source>
</evidence>
<evidence type="ECO:0000256" key="10">
    <source>
        <dbReference type="SAM" id="Phobius"/>
    </source>
</evidence>
<sequence length="517" mass="58470">MEALIFHNPILFTLFSIIIIVFLKWLTSTPKVKKNLPPSPRGIPIFGNLLQLGVLPHHSMHSLAQKHGPIMLLRFGKIPTVVISSAEGAKEIMKTHDLVFADRPYSSVADRLLYSMKDIAMAPYGEYWRQLKSISVLQLLSNKKVEAFRSIREEEIAQLVKNIRESCLNSNPVNLSEIFTAFTNDVVSRSALGKKHGEGPQGTKNKGLINEFAQLLGTTYLGPFVPWLEWINRFNGFNARIDRVAREIDRFLEEVIEERLRNGFDEKKHSESGEDFLNILLRIYKDTESEISMERDSLKGVILDVFAAGTDTTALVSEWVMTELIRHPNVMKKLQTEVRGVVQGKHDITDSNIEEMHYLKAVLKETFRLHPPIPLLLPREARQDSKIMGYDIAAKTMVIINTWAIGRDPLIWDEPEEFKPERFLNSCVDYKGHDFELTPFGAGRRGCPGISFAMSTTELALATLLHEFDWSLPNGANGKYLDVDERPGVSNRRKNPLLAVAVPTNNGVSPFELSNNP</sequence>
<feature type="transmembrane region" description="Helical" evidence="10">
    <location>
        <begin position="6"/>
        <end position="26"/>
    </location>
</feature>
<dbReference type="Gene3D" id="1.10.630.10">
    <property type="entry name" value="Cytochrome P450"/>
    <property type="match status" value="1"/>
</dbReference>
<evidence type="ECO:0000256" key="4">
    <source>
        <dbReference type="ARBA" id="ARBA00022723"/>
    </source>
</evidence>
<dbReference type="InterPro" id="IPR017972">
    <property type="entry name" value="Cyt_P450_CS"/>
</dbReference>
<keyword evidence="4 8" id="KW-0479">Metal-binding</keyword>
<keyword evidence="5 9" id="KW-0560">Oxidoreductase</keyword>
<dbReference type="AlphaFoldDB" id="A0A0A7ACG7"/>
<evidence type="ECO:0000256" key="8">
    <source>
        <dbReference type="PIRSR" id="PIRSR602401-1"/>
    </source>
</evidence>
<dbReference type="InterPro" id="IPR002401">
    <property type="entry name" value="Cyt_P450_E_grp-I"/>
</dbReference>
<comment type="cofactor">
    <cofactor evidence="1 8">
        <name>heme</name>
        <dbReference type="ChEBI" id="CHEBI:30413"/>
    </cofactor>
</comment>
<keyword evidence="7 9" id="KW-0503">Monooxygenase</keyword>
<dbReference type="GO" id="GO:0005506">
    <property type="term" value="F:iron ion binding"/>
    <property type="evidence" value="ECO:0007669"/>
    <property type="project" value="InterPro"/>
</dbReference>
<dbReference type="GO" id="GO:0004497">
    <property type="term" value="F:monooxygenase activity"/>
    <property type="evidence" value="ECO:0007669"/>
    <property type="project" value="UniProtKB-KW"/>
</dbReference>
<evidence type="ECO:0000256" key="9">
    <source>
        <dbReference type="RuleBase" id="RU000461"/>
    </source>
</evidence>
<evidence type="ECO:0000256" key="1">
    <source>
        <dbReference type="ARBA" id="ARBA00001971"/>
    </source>
</evidence>
<keyword evidence="10" id="KW-1133">Transmembrane helix</keyword>
<dbReference type="SUPFAM" id="SSF48264">
    <property type="entry name" value="Cytochrome P450"/>
    <property type="match status" value="1"/>
</dbReference>
<dbReference type="PANTHER" id="PTHR47955:SF10">
    <property type="entry name" value="ANGELICIN SYNTHASE"/>
    <property type="match status" value="1"/>
</dbReference>
<dbReference type="PANTHER" id="PTHR47955">
    <property type="entry name" value="CYTOCHROME P450 FAMILY 71 PROTEIN"/>
    <property type="match status" value="1"/>
</dbReference>
<keyword evidence="10" id="KW-0472">Membrane</keyword>
<evidence type="ECO:0000256" key="5">
    <source>
        <dbReference type="ARBA" id="ARBA00023002"/>
    </source>
</evidence>
<dbReference type="PROSITE" id="PS00086">
    <property type="entry name" value="CYTOCHROME_P450"/>
    <property type="match status" value="1"/>
</dbReference>
<dbReference type="GO" id="GO:0016705">
    <property type="term" value="F:oxidoreductase activity, acting on paired donors, with incorporation or reduction of molecular oxygen"/>
    <property type="evidence" value="ECO:0007669"/>
    <property type="project" value="InterPro"/>
</dbReference>
<reference evidence="11" key="1">
    <citation type="submission" date="2013-12" db="EMBL/GenBank/DDBJ databases">
        <authorList>
            <person name="Zhang X."/>
            <person name="Li C."/>
            <person name="Wang Y."/>
            <person name="Li T."/>
        </authorList>
    </citation>
    <scope>NUCLEOTIDE SEQUENCE</scope>
</reference>
<comment type="similarity">
    <text evidence="2 9">Belongs to the cytochrome P450 family.</text>
</comment>
<dbReference type="PRINTS" id="PR00385">
    <property type="entry name" value="P450"/>
</dbReference>
<dbReference type="Pfam" id="PF00067">
    <property type="entry name" value="p450"/>
    <property type="match status" value="1"/>
</dbReference>
<proteinExistence type="evidence at transcript level"/>
<evidence type="ECO:0000313" key="11">
    <source>
        <dbReference type="EMBL" id="AHF47521.1"/>
    </source>
</evidence>
<dbReference type="CDD" id="cd11072">
    <property type="entry name" value="CYP71-like"/>
    <property type="match status" value="1"/>
</dbReference>
<keyword evidence="6 8" id="KW-0408">Iron</keyword>
<dbReference type="EMBL" id="KF954170">
    <property type="protein sequence ID" value="AHF47521.1"/>
    <property type="molecule type" value="mRNA"/>
</dbReference>
<protein>
    <recommendedName>
        <fullName evidence="12">Cytochrome P450</fullName>
    </recommendedName>
</protein>
<dbReference type="FunFam" id="1.10.630.10:FF:000011">
    <property type="entry name" value="Cytochrome P450 83B1"/>
    <property type="match status" value="1"/>
</dbReference>
<dbReference type="InterPro" id="IPR001128">
    <property type="entry name" value="Cyt_P450"/>
</dbReference>
<evidence type="ECO:0000256" key="7">
    <source>
        <dbReference type="ARBA" id="ARBA00023033"/>
    </source>
</evidence>
<accession>A0A0A7ACG7</accession>
<keyword evidence="3 8" id="KW-0349">Heme</keyword>
<evidence type="ECO:0008006" key="12">
    <source>
        <dbReference type="Google" id="ProtNLM"/>
    </source>
</evidence>
<organism evidence="11">
    <name type="scientific">Gentiana crassa subsp. rigescens</name>
    <dbReference type="NCBI Taxonomy" id="3097545"/>
    <lineage>
        <taxon>Eukaryota</taxon>
        <taxon>Viridiplantae</taxon>
        <taxon>Streptophyta</taxon>
        <taxon>Embryophyta</taxon>
        <taxon>Tracheophyta</taxon>
        <taxon>Spermatophyta</taxon>
        <taxon>Magnoliopsida</taxon>
        <taxon>eudicotyledons</taxon>
        <taxon>Gunneridae</taxon>
        <taxon>Pentapetalae</taxon>
        <taxon>asterids</taxon>
        <taxon>lamiids</taxon>
        <taxon>Gentianales</taxon>
        <taxon>Gentianaceae</taxon>
        <taxon>Gentianeae</taxon>
        <taxon>Gentianinae</taxon>
        <taxon>Gentiana</taxon>
        <taxon>Gentiana crassa</taxon>
    </lineage>
</organism>
<evidence type="ECO:0000256" key="6">
    <source>
        <dbReference type="ARBA" id="ARBA00023004"/>
    </source>
</evidence>
<dbReference type="InterPro" id="IPR036396">
    <property type="entry name" value="Cyt_P450_sf"/>
</dbReference>